<dbReference type="InterPro" id="IPR001128">
    <property type="entry name" value="Cyt_P450"/>
</dbReference>
<dbReference type="PANTHER" id="PTHR24305">
    <property type="entry name" value="CYTOCHROME P450"/>
    <property type="match status" value="1"/>
</dbReference>
<dbReference type="Pfam" id="PF00067">
    <property type="entry name" value="p450"/>
    <property type="match status" value="1"/>
</dbReference>
<dbReference type="InterPro" id="IPR017972">
    <property type="entry name" value="Cyt_P450_CS"/>
</dbReference>
<evidence type="ECO:0000256" key="3">
    <source>
        <dbReference type="ARBA" id="ARBA00022723"/>
    </source>
</evidence>
<dbReference type="GO" id="GO:0016705">
    <property type="term" value="F:oxidoreductase activity, acting on paired donors, with incorporation or reduction of molecular oxygen"/>
    <property type="evidence" value="ECO:0007669"/>
    <property type="project" value="InterPro"/>
</dbReference>
<dbReference type="GO" id="GO:0020037">
    <property type="term" value="F:heme binding"/>
    <property type="evidence" value="ECO:0007669"/>
    <property type="project" value="InterPro"/>
</dbReference>
<dbReference type="PANTHER" id="PTHR24305:SF232">
    <property type="entry name" value="P450, PUTATIVE (EUROFUNG)-RELATED"/>
    <property type="match status" value="1"/>
</dbReference>
<dbReference type="EMBL" id="ML992683">
    <property type="protein sequence ID" value="KAF2210049.1"/>
    <property type="molecule type" value="Genomic_DNA"/>
</dbReference>
<sequence length="539" mass="60876">MDLLQPQYLLIAAFASLSLLARLFQSLLLLSTDVLGQRIEDIFQQLRSIPGPLLAKFTDLYRLLVVWKRDSHDTFLGLHKKHGDLVRIGPNCVSVSKPDVVNTIYGISVKAPKSDFYSVWQNIVNGKRTASLVFTTDEQQHATMKRPIASAYSLSTLVEFEPLIDSTTAVFLDRIDQLFATTGNTCDLGTWLQWYAFDVIGELTLSKRLGFLERAEDVENIADSIAANFDRCSVLGQMPWLDEWLYKSRLFQKVFVKGKLNPIIAFGQRRLQERLDSKDNGDSAELPDLNDAALNEKVLHGTLPSKPDFLSRFLKLHDEQPEVVTNQALLAYLFININAGSDTIASTTRAIFYYLLKNSCTLDKLRDELVQAQKYGKLTAPLPTWTEVQALPYLNAVIKEGLRLNPALALPLERVTPAIGFQLGEAFIPPGTIVGVNPWVLHRDTRIFGSDAEAWNPDRWLSGDAERVKYMDHHILSFGAGKRTCLGRNIAMLEMSKLVPAMVLRYDMRLKEPKKDWKLINAWAVRQEGLDVTLAKWKQ</sequence>
<keyword evidence="8" id="KW-1185">Reference proteome</keyword>
<dbReference type="FunFam" id="1.10.630.10:FF:000050">
    <property type="entry name" value="Cytochrome P450 monooxygenase"/>
    <property type="match status" value="1"/>
</dbReference>
<keyword evidence="3 5" id="KW-0479">Metal-binding</keyword>
<accession>A0A6A6F9I1</accession>
<gene>
    <name evidence="7" type="ORF">CERZMDRAFT_113508</name>
</gene>
<dbReference type="CDD" id="cd11060">
    <property type="entry name" value="CYP57A1-like"/>
    <property type="match status" value="1"/>
</dbReference>
<dbReference type="AlphaFoldDB" id="A0A6A6F9I1"/>
<dbReference type="OrthoDB" id="3934656at2759"/>
<comment type="similarity">
    <text evidence="2 6">Belongs to the cytochrome P450 family.</text>
</comment>
<evidence type="ECO:0000313" key="7">
    <source>
        <dbReference type="EMBL" id="KAF2210049.1"/>
    </source>
</evidence>
<dbReference type="InterPro" id="IPR050121">
    <property type="entry name" value="Cytochrome_P450_monoxygenase"/>
</dbReference>
<proteinExistence type="inferred from homology"/>
<dbReference type="SUPFAM" id="SSF48264">
    <property type="entry name" value="Cytochrome P450"/>
    <property type="match status" value="1"/>
</dbReference>
<dbReference type="InterPro" id="IPR036396">
    <property type="entry name" value="Cyt_P450_sf"/>
</dbReference>
<name>A0A6A6F9I1_9PEZI</name>
<organism evidence="7 8">
    <name type="scientific">Cercospora zeae-maydis SCOH1-5</name>
    <dbReference type="NCBI Taxonomy" id="717836"/>
    <lineage>
        <taxon>Eukaryota</taxon>
        <taxon>Fungi</taxon>
        <taxon>Dikarya</taxon>
        <taxon>Ascomycota</taxon>
        <taxon>Pezizomycotina</taxon>
        <taxon>Dothideomycetes</taxon>
        <taxon>Dothideomycetidae</taxon>
        <taxon>Mycosphaerellales</taxon>
        <taxon>Mycosphaerellaceae</taxon>
        <taxon>Cercospora</taxon>
    </lineage>
</organism>
<feature type="binding site" description="axial binding residue" evidence="5">
    <location>
        <position position="485"/>
    </location>
    <ligand>
        <name>heme</name>
        <dbReference type="ChEBI" id="CHEBI:30413"/>
    </ligand>
    <ligandPart>
        <name>Fe</name>
        <dbReference type="ChEBI" id="CHEBI:18248"/>
    </ligandPart>
</feature>
<keyword evidence="6" id="KW-0560">Oxidoreductase</keyword>
<keyword evidence="5 6" id="KW-0349">Heme</keyword>
<comment type="cofactor">
    <cofactor evidence="1 5">
        <name>heme</name>
        <dbReference type="ChEBI" id="CHEBI:30413"/>
    </cofactor>
</comment>
<reference evidence="7" key="1">
    <citation type="journal article" date="2020" name="Stud. Mycol.">
        <title>101 Dothideomycetes genomes: a test case for predicting lifestyles and emergence of pathogens.</title>
        <authorList>
            <person name="Haridas S."/>
            <person name="Albert R."/>
            <person name="Binder M."/>
            <person name="Bloem J."/>
            <person name="Labutti K."/>
            <person name="Salamov A."/>
            <person name="Andreopoulos B."/>
            <person name="Baker S."/>
            <person name="Barry K."/>
            <person name="Bills G."/>
            <person name="Bluhm B."/>
            <person name="Cannon C."/>
            <person name="Castanera R."/>
            <person name="Culley D."/>
            <person name="Daum C."/>
            <person name="Ezra D."/>
            <person name="Gonzalez J."/>
            <person name="Henrissat B."/>
            <person name="Kuo A."/>
            <person name="Liang C."/>
            <person name="Lipzen A."/>
            <person name="Lutzoni F."/>
            <person name="Magnuson J."/>
            <person name="Mondo S."/>
            <person name="Nolan M."/>
            <person name="Ohm R."/>
            <person name="Pangilinan J."/>
            <person name="Park H.-J."/>
            <person name="Ramirez L."/>
            <person name="Alfaro M."/>
            <person name="Sun H."/>
            <person name="Tritt A."/>
            <person name="Yoshinaga Y."/>
            <person name="Zwiers L.-H."/>
            <person name="Turgeon B."/>
            <person name="Goodwin S."/>
            <person name="Spatafora J."/>
            <person name="Crous P."/>
            <person name="Grigoriev I."/>
        </authorList>
    </citation>
    <scope>NUCLEOTIDE SEQUENCE</scope>
    <source>
        <strain evidence="7">SCOH1-5</strain>
    </source>
</reference>
<dbReference type="InterPro" id="IPR002403">
    <property type="entry name" value="Cyt_P450_E_grp-IV"/>
</dbReference>
<dbReference type="PRINTS" id="PR00465">
    <property type="entry name" value="EP450IV"/>
</dbReference>
<dbReference type="PROSITE" id="PS00086">
    <property type="entry name" value="CYTOCHROME_P450"/>
    <property type="match status" value="1"/>
</dbReference>
<evidence type="ECO:0000313" key="8">
    <source>
        <dbReference type="Proteomes" id="UP000799539"/>
    </source>
</evidence>
<evidence type="ECO:0000256" key="5">
    <source>
        <dbReference type="PIRSR" id="PIRSR602403-1"/>
    </source>
</evidence>
<protein>
    <submittedName>
        <fullName evidence="7">Uncharacterized protein</fullName>
    </submittedName>
</protein>
<evidence type="ECO:0000256" key="6">
    <source>
        <dbReference type="RuleBase" id="RU000461"/>
    </source>
</evidence>
<evidence type="ECO:0000256" key="1">
    <source>
        <dbReference type="ARBA" id="ARBA00001971"/>
    </source>
</evidence>
<keyword evidence="4 5" id="KW-0408">Iron</keyword>
<keyword evidence="6" id="KW-0503">Monooxygenase</keyword>
<dbReference type="GO" id="GO:0005506">
    <property type="term" value="F:iron ion binding"/>
    <property type="evidence" value="ECO:0007669"/>
    <property type="project" value="InterPro"/>
</dbReference>
<evidence type="ECO:0000256" key="4">
    <source>
        <dbReference type="ARBA" id="ARBA00023004"/>
    </source>
</evidence>
<dbReference type="Proteomes" id="UP000799539">
    <property type="component" value="Unassembled WGS sequence"/>
</dbReference>
<dbReference type="PRINTS" id="PR00385">
    <property type="entry name" value="P450"/>
</dbReference>
<dbReference type="GO" id="GO:0004497">
    <property type="term" value="F:monooxygenase activity"/>
    <property type="evidence" value="ECO:0007669"/>
    <property type="project" value="UniProtKB-KW"/>
</dbReference>
<evidence type="ECO:0000256" key="2">
    <source>
        <dbReference type="ARBA" id="ARBA00010617"/>
    </source>
</evidence>
<dbReference type="Gene3D" id="1.10.630.10">
    <property type="entry name" value="Cytochrome P450"/>
    <property type="match status" value="1"/>
</dbReference>